<dbReference type="InterPro" id="IPR027417">
    <property type="entry name" value="P-loop_NTPase"/>
</dbReference>
<comment type="caution">
    <text evidence="3">The sequence shown here is derived from an EMBL/GenBank/DDBJ whole genome shotgun (WGS) entry which is preliminary data.</text>
</comment>
<dbReference type="GO" id="GO:0016887">
    <property type="term" value="F:ATP hydrolysis activity"/>
    <property type="evidence" value="ECO:0007669"/>
    <property type="project" value="InterPro"/>
</dbReference>
<dbReference type="InterPro" id="IPR038729">
    <property type="entry name" value="Rad50/SbcC_AAA"/>
</dbReference>
<feature type="domain" description="Rad50/SbcC-type AAA" evidence="2">
    <location>
        <begin position="23"/>
        <end position="255"/>
    </location>
</feature>
<gene>
    <name evidence="3" type="ORF">FA047_06620</name>
</gene>
<sequence>MGNLVVKQVKYNGDLYRYESPILSNGINVVVGDNGSGKSTFSYFIEFALGGTIRPFVNDGKGDKYIEILEDTNNYVELTILINDDEYTLKRFIGFNQIFYTENNEIKVLPLTRDKDTAPVIFSDWLLEKLNIPQFELNLGTMTWIFNFIDLFRLLNYDQDTEAKKIYKAPKADNFISDSGIIRKAIFEILLGISSAEYFKAADVLKAAIRARDVAKGLLESFNERYGAEIKDKNVLQLEITDLQTQITKLEQSREIYLKSNTTVDDRLGELAGLQNEIVELELKISRVTINIKNYEEELNKVAKLYENQVSEIGQIQKIIFTHEKLDLFSMEICPFCMTDKGNRPEGYCICGSKYSDDDYEKFVYNASEYKDILQHKQKSINAVKFAEESYEEEISELKKLLELETAKSIAVKEKLEAIVRTAEFAGNTTMIESLNRKIIELRDQVHGLNGVLDISKEARALEDSYNSKKIAHSNAYRNFITAKAKFEENNVNTIIEFNRIYGQLLSESSYKSESAYIDEDYMPVINDSAYKAKSFDVPRRLMYYLTILSLSLKFDSVKHPRFLLIDTPEGSGIDIDNLKLNLELLETAIALSKDNPNDEPRDFQVILTTGYGKLPDDFEKYVVEKFNTSEGKFILELK</sequence>
<dbReference type="AlphaFoldDB" id="A0A4U1CJ18"/>
<dbReference type="GO" id="GO:0006302">
    <property type="term" value="P:double-strand break repair"/>
    <property type="evidence" value="ECO:0007669"/>
    <property type="project" value="InterPro"/>
</dbReference>
<dbReference type="Pfam" id="PF13476">
    <property type="entry name" value="AAA_23"/>
    <property type="match status" value="1"/>
</dbReference>
<evidence type="ECO:0000313" key="4">
    <source>
        <dbReference type="Proteomes" id="UP000307244"/>
    </source>
</evidence>
<reference evidence="3 4" key="1">
    <citation type="submission" date="2019-04" db="EMBL/GenBank/DDBJ databases">
        <title>Pedobacter sp. RP-3-15 sp. nov., isolated from Arctic soil.</title>
        <authorList>
            <person name="Dahal R.H."/>
            <person name="Kim D.-U."/>
        </authorList>
    </citation>
    <scope>NUCLEOTIDE SEQUENCE [LARGE SCALE GENOMIC DNA]</scope>
    <source>
        <strain evidence="3 4">RP-3-15</strain>
    </source>
</reference>
<name>A0A4U1CJ18_9SPHI</name>
<evidence type="ECO:0000256" key="1">
    <source>
        <dbReference type="SAM" id="Coils"/>
    </source>
</evidence>
<dbReference type="EMBL" id="SWBQ01000002">
    <property type="protein sequence ID" value="TKC06939.1"/>
    <property type="molecule type" value="Genomic_DNA"/>
</dbReference>
<proteinExistence type="predicted"/>
<dbReference type="OrthoDB" id="747555at2"/>
<accession>A0A4U1CJ18</accession>
<dbReference type="SUPFAM" id="SSF52540">
    <property type="entry name" value="P-loop containing nucleoside triphosphate hydrolases"/>
    <property type="match status" value="1"/>
</dbReference>
<dbReference type="RefSeq" id="WP_136835213.1">
    <property type="nucleotide sequence ID" value="NZ_SWBQ01000002.1"/>
</dbReference>
<protein>
    <recommendedName>
        <fullName evidence="2">Rad50/SbcC-type AAA domain-containing protein</fullName>
    </recommendedName>
</protein>
<dbReference type="PANTHER" id="PTHR32114:SF2">
    <property type="entry name" value="ABC TRANSPORTER ABCH.3"/>
    <property type="match status" value="1"/>
</dbReference>
<dbReference type="Gene3D" id="3.40.50.300">
    <property type="entry name" value="P-loop containing nucleotide triphosphate hydrolases"/>
    <property type="match status" value="1"/>
</dbReference>
<keyword evidence="1" id="KW-0175">Coiled coil</keyword>
<dbReference type="PANTHER" id="PTHR32114">
    <property type="entry name" value="ABC TRANSPORTER ABCH.3"/>
    <property type="match status" value="1"/>
</dbReference>
<keyword evidence="4" id="KW-1185">Reference proteome</keyword>
<evidence type="ECO:0000259" key="2">
    <source>
        <dbReference type="Pfam" id="PF13476"/>
    </source>
</evidence>
<evidence type="ECO:0000313" key="3">
    <source>
        <dbReference type="EMBL" id="TKC06939.1"/>
    </source>
</evidence>
<dbReference type="Proteomes" id="UP000307244">
    <property type="component" value="Unassembled WGS sequence"/>
</dbReference>
<organism evidence="3 4">
    <name type="scientific">Pedobacter frigoris</name>
    <dbReference type="NCBI Taxonomy" id="2571272"/>
    <lineage>
        <taxon>Bacteria</taxon>
        <taxon>Pseudomonadati</taxon>
        <taxon>Bacteroidota</taxon>
        <taxon>Sphingobacteriia</taxon>
        <taxon>Sphingobacteriales</taxon>
        <taxon>Sphingobacteriaceae</taxon>
        <taxon>Pedobacter</taxon>
    </lineage>
</organism>
<feature type="coiled-coil region" evidence="1">
    <location>
        <begin position="233"/>
        <end position="312"/>
    </location>
</feature>